<organism evidence="1 2">
    <name type="scientific">Caerostris darwini</name>
    <dbReference type="NCBI Taxonomy" id="1538125"/>
    <lineage>
        <taxon>Eukaryota</taxon>
        <taxon>Metazoa</taxon>
        <taxon>Ecdysozoa</taxon>
        <taxon>Arthropoda</taxon>
        <taxon>Chelicerata</taxon>
        <taxon>Arachnida</taxon>
        <taxon>Araneae</taxon>
        <taxon>Araneomorphae</taxon>
        <taxon>Entelegynae</taxon>
        <taxon>Araneoidea</taxon>
        <taxon>Araneidae</taxon>
        <taxon>Caerostris</taxon>
    </lineage>
</organism>
<protein>
    <submittedName>
        <fullName evidence="1">Uncharacterized protein</fullName>
    </submittedName>
</protein>
<accession>A0AAV4RFL9</accession>
<comment type="caution">
    <text evidence="1">The sequence shown here is derived from an EMBL/GenBank/DDBJ whole genome shotgun (WGS) entry which is preliminary data.</text>
</comment>
<evidence type="ECO:0000313" key="1">
    <source>
        <dbReference type="EMBL" id="GIY19404.1"/>
    </source>
</evidence>
<gene>
    <name evidence="1" type="ORF">CDAR_414761</name>
</gene>
<name>A0AAV4RFL9_9ARAC</name>
<keyword evidence="2" id="KW-1185">Reference proteome</keyword>
<dbReference type="Proteomes" id="UP001054837">
    <property type="component" value="Unassembled WGS sequence"/>
</dbReference>
<sequence>MTIFPFSEVCAKCLCADPPFHTIKRMVTKELRNLINTYTGIDNITELADAFHKNDNPPFSVKFLQNVFVVDPPFYNNKEDGHQRVAQANGFQSLEIPLRLMKGLGGVRKTK</sequence>
<dbReference type="EMBL" id="BPLQ01006032">
    <property type="protein sequence ID" value="GIY19404.1"/>
    <property type="molecule type" value="Genomic_DNA"/>
</dbReference>
<reference evidence="1 2" key="1">
    <citation type="submission" date="2021-06" db="EMBL/GenBank/DDBJ databases">
        <title>Caerostris darwini draft genome.</title>
        <authorList>
            <person name="Kono N."/>
            <person name="Arakawa K."/>
        </authorList>
    </citation>
    <scope>NUCLEOTIDE SEQUENCE [LARGE SCALE GENOMIC DNA]</scope>
</reference>
<evidence type="ECO:0000313" key="2">
    <source>
        <dbReference type="Proteomes" id="UP001054837"/>
    </source>
</evidence>
<dbReference type="AlphaFoldDB" id="A0AAV4RFL9"/>
<proteinExistence type="predicted"/>